<dbReference type="STRING" id="573321.SAMN04488505_1011252"/>
<comment type="similarity">
    <text evidence="6">Belongs to the NAD kinase family.</text>
</comment>
<dbReference type="InterPro" id="IPR017437">
    <property type="entry name" value="ATP-NAD_kinase_PpnK-typ_C"/>
</dbReference>
<dbReference type="GO" id="GO:0005524">
    <property type="term" value="F:ATP binding"/>
    <property type="evidence" value="ECO:0007669"/>
    <property type="project" value="UniProtKB-KW"/>
</dbReference>
<proteinExistence type="inferred from homology"/>
<dbReference type="NCBIfam" id="NF002521">
    <property type="entry name" value="PRK01911.1"/>
    <property type="match status" value="1"/>
</dbReference>
<comment type="caution">
    <text evidence="6">Lacks conserved residue(s) required for the propagation of feature annotation.</text>
</comment>
<evidence type="ECO:0000313" key="8">
    <source>
        <dbReference type="Proteomes" id="UP000198984"/>
    </source>
</evidence>
<comment type="catalytic activity">
    <reaction evidence="5 6">
        <text>NAD(+) + ATP = ADP + NADP(+) + H(+)</text>
        <dbReference type="Rhea" id="RHEA:18629"/>
        <dbReference type="ChEBI" id="CHEBI:15378"/>
        <dbReference type="ChEBI" id="CHEBI:30616"/>
        <dbReference type="ChEBI" id="CHEBI:57540"/>
        <dbReference type="ChEBI" id="CHEBI:58349"/>
        <dbReference type="ChEBI" id="CHEBI:456216"/>
        <dbReference type="EC" id="2.7.1.23"/>
    </reaction>
</comment>
<dbReference type="Gene3D" id="3.40.50.10330">
    <property type="entry name" value="Probable inorganic polyphosphate/atp-NAD kinase, domain 1"/>
    <property type="match status" value="1"/>
</dbReference>
<dbReference type="GO" id="GO:0006741">
    <property type="term" value="P:NADP+ biosynthetic process"/>
    <property type="evidence" value="ECO:0007669"/>
    <property type="project" value="UniProtKB-UniRule"/>
</dbReference>
<dbReference type="AlphaFoldDB" id="A0A1H7LFX4"/>
<feature type="binding site" evidence="6">
    <location>
        <begin position="189"/>
        <end position="194"/>
    </location>
    <ligand>
        <name>NAD(+)</name>
        <dbReference type="ChEBI" id="CHEBI:57540"/>
    </ligand>
</feature>
<dbReference type="PANTHER" id="PTHR20275:SF0">
    <property type="entry name" value="NAD KINASE"/>
    <property type="match status" value="1"/>
</dbReference>
<sequence length="296" mass="32895">MQIALYSRGFITADLGNIKLLLDELQRQEITPVMYEPFYRSLQPHIPFAGEPETFAHAGDLDSMTIDCLVSLGGDGTLLDTVCFVRDKNIPVLGINFGRLGFLASIGKEEIHAAVKALQQRTYVVDKRTLLHLDCNIPLFGDVPYALNDFTIHKKDTSAMVKIHTYLNGEFLNTYWADGLIVATPTGSTGYSLSCGGPVVFPEAGSFVITPVAPHNLNVRPVVVPDNNVISFEVEGRSDLFLCTLDSRMETIDNTVQLAVKKEAFTLSLLRLDDSNFLHTLRHKLLWGIDTRNRLK</sequence>
<evidence type="ECO:0000313" key="7">
    <source>
        <dbReference type="EMBL" id="SEK97776.1"/>
    </source>
</evidence>
<evidence type="ECO:0000256" key="6">
    <source>
        <dbReference type="HAMAP-Rule" id="MF_00361"/>
    </source>
</evidence>
<keyword evidence="4 6" id="KW-0520">NAD</keyword>
<keyword evidence="6" id="KW-0067">ATP-binding</keyword>
<dbReference type="EMBL" id="FOBB01000001">
    <property type="protein sequence ID" value="SEK97776.1"/>
    <property type="molecule type" value="Genomic_DNA"/>
</dbReference>
<comment type="cofactor">
    <cofactor evidence="6">
        <name>a divalent metal cation</name>
        <dbReference type="ChEBI" id="CHEBI:60240"/>
    </cofactor>
</comment>
<dbReference type="Gene3D" id="2.60.200.30">
    <property type="entry name" value="Probable inorganic polyphosphate/atp-NAD kinase, domain 2"/>
    <property type="match status" value="1"/>
</dbReference>
<keyword evidence="1 6" id="KW-0808">Transferase</keyword>
<evidence type="ECO:0000256" key="4">
    <source>
        <dbReference type="ARBA" id="ARBA00023027"/>
    </source>
</evidence>
<feature type="binding site" evidence="6">
    <location>
        <position position="213"/>
    </location>
    <ligand>
        <name>NAD(+)</name>
        <dbReference type="ChEBI" id="CHEBI:57540"/>
    </ligand>
</feature>
<dbReference type="OrthoDB" id="9774737at2"/>
<dbReference type="EC" id="2.7.1.23" evidence="6"/>
<dbReference type="InterPro" id="IPR017438">
    <property type="entry name" value="ATP-NAD_kinase_N"/>
</dbReference>
<dbReference type="Pfam" id="PF01513">
    <property type="entry name" value="NAD_kinase"/>
    <property type="match status" value="1"/>
</dbReference>
<gene>
    <name evidence="6" type="primary">nadK</name>
    <name evidence="7" type="ORF">SAMN04488505_1011252</name>
</gene>
<dbReference type="HAMAP" id="MF_00361">
    <property type="entry name" value="NAD_kinase"/>
    <property type="match status" value="1"/>
</dbReference>
<comment type="subcellular location">
    <subcellularLocation>
        <location evidence="6">Cytoplasm</location>
    </subcellularLocation>
</comment>
<accession>A0A1H7LFX4</accession>
<dbReference type="GO" id="GO:0046872">
    <property type="term" value="F:metal ion binding"/>
    <property type="evidence" value="ECO:0007669"/>
    <property type="project" value="UniProtKB-UniRule"/>
</dbReference>
<dbReference type="PANTHER" id="PTHR20275">
    <property type="entry name" value="NAD KINASE"/>
    <property type="match status" value="1"/>
</dbReference>
<evidence type="ECO:0000256" key="3">
    <source>
        <dbReference type="ARBA" id="ARBA00022857"/>
    </source>
</evidence>
<dbReference type="SUPFAM" id="SSF111331">
    <property type="entry name" value="NAD kinase/diacylglycerol kinase-like"/>
    <property type="match status" value="1"/>
</dbReference>
<comment type="function">
    <text evidence="6">Involved in the regulation of the intracellular balance of NAD and NADP, and is a key enzyme in the biosynthesis of NADP. Catalyzes specifically the phosphorylation on 2'-hydroxyl of the adenosine moiety of NAD to yield NADP.</text>
</comment>
<evidence type="ECO:0000256" key="2">
    <source>
        <dbReference type="ARBA" id="ARBA00022777"/>
    </source>
</evidence>
<keyword evidence="2 6" id="KW-0418">Kinase</keyword>
<dbReference type="InterPro" id="IPR016064">
    <property type="entry name" value="NAD/diacylglycerol_kinase_sf"/>
</dbReference>
<feature type="binding site" evidence="6">
    <location>
        <begin position="75"/>
        <end position="76"/>
    </location>
    <ligand>
        <name>NAD(+)</name>
        <dbReference type="ChEBI" id="CHEBI:57540"/>
    </ligand>
</feature>
<protein>
    <recommendedName>
        <fullName evidence="6">NAD kinase</fullName>
        <ecNumber evidence="6">2.7.1.23</ecNumber>
    </recommendedName>
    <alternativeName>
        <fullName evidence="6">ATP-dependent NAD kinase</fullName>
    </alternativeName>
</protein>
<feature type="binding site" evidence="6">
    <location>
        <position position="178"/>
    </location>
    <ligand>
        <name>NAD(+)</name>
        <dbReference type="ChEBI" id="CHEBI:57540"/>
    </ligand>
</feature>
<dbReference type="InterPro" id="IPR002504">
    <property type="entry name" value="NADK"/>
</dbReference>
<dbReference type="GO" id="GO:0019674">
    <property type="term" value="P:NAD+ metabolic process"/>
    <property type="evidence" value="ECO:0007669"/>
    <property type="project" value="InterPro"/>
</dbReference>
<feature type="binding site" evidence="6">
    <location>
        <begin position="148"/>
        <end position="149"/>
    </location>
    <ligand>
        <name>NAD(+)</name>
        <dbReference type="ChEBI" id="CHEBI:57540"/>
    </ligand>
</feature>
<name>A0A1H7LFX4_9BACT</name>
<keyword evidence="3 6" id="KW-0521">NADP</keyword>
<dbReference type="Pfam" id="PF20143">
    <property type="entry name" value="NAD_kinase_C"/>
    <property type="match status" value="1"/>
</dbReference>
<organism evidence="7 8">
    <name type="scientific">Chitinophaga rupis</name>
    <dbReference type="NCBI Taxonomy" id="573321"/>
    <lineage>
        <taxon>Bacteria</taxon>
        <taxon>Pseudomonadati</taxon>
        <taxon>Bacteroidota</taxon>
        <taxon>Chitinophagia</taxon>
        <taxon>Chitinophagales</taxon>
        <taxon>Chitinophagaceae</taxon>
        <taxon>Chitinophaga</taxon>
    </lineage>
</organism>
<evidence type="ECO:0000256" key="1">
    <source>
        <dbReference type="ARBA" id="ARBA00022679"/>
    </source>
</evidence>
<dbReference type="GO" id="GO:0003951">
    <property type="term" value="F:NAD+ kinase activity"/>
    <property type="evidence" value="ECO:0007669"/>
    <property type="project" value="UniProtKB-UniRule"/>
</dbReference>
<dbReference type="RefSeq" id="WP_089907534.1">
    <property type="nucleotide sequence ID" value="NZ_FOBB01000001.1"/>
</dbReference>
<dbReference type="GO" id="GO:0005737">
    <property type="term" value="C:cytoplasm"/>
    <property type="evidence" value="ECO:0007669"/>
    <property type="project" value="UniProtKB-SubCell"/>
</dbReference>
<reference evidence="7 8" key="1">
    <citation type="submission" date="2016-10" db="EMBL/GenBank/DDBJ databases">
        <authorList>
            <person name="de Groot N.N."/>
        </authorList>
    </citation>
    <scope>NUCLEOTIDE SEQUENCE [LARGE SCALE GENOMIC DNA]</scope>
    <source>
        <strain evidence="7 8">DSM 21039</strain>
    </source>
</reference>
<feature type="active site" description="Proton acceptor" evidence="6">
    <location>
        <position position="75"/>
    </location>
</feature>
<evidence type="ECO:0000256" key="5">
    <source>
        <dbReference type="ARBA" id="ARBA00047925"/>
    </source>
</evidence>
<dbReference type="Proteomes" id="UP000198984">
    <property type="component" value="Unassembled WGS sequence"/>
</dbReference>
<keyword evidence="6" id="KW-0963">Cytoplasm</keyword>
<keyword evidence="8" id="KW-1185">Reference proteome</keyword>
<dbReference type="GO" id="GO:0051287">
    <property type="term" value="F:NAD binding"/>
    <property type="evidence" value="ECO:0007669"/>
    <property type="project" value="UniProtKB-ARBA"/>
</dbReference>
<keyword evidence="6" id="KW-0547">Nucleotide-binding</keyword>